<sequence>MTQASTGHHENTSVNGEKDTNNANIGNGTRLPLRRSAFRALVQDFGPLWFTWCMNAGVLALLTHQCPYQFPGLGIISTIFYIFDLLLFITFSIIFILRFTIFRLDAYNEIVSSQADLALCGCWPIAFLTLTSLTPLICSNAYWGRHAFTILGYVMWWIAATWSLVVLFWVFITLIRRHEASSVRLPMMVIIPAVSVSTVAVTGGVVVSDSYEISARLAVPVIIVSFMMVGLGILLGLILSTYLFHQLLALGWPPAAQTASLFIFVGPMGQSAAALQQLGAAARMYGKFAGYNKGTFLTAEAAAPLDVACILIALMLTGLGIVWSLLSVYAMIECAWKKELSWNPGWNAIIFPMGTLFTSTTLFAVSMDSPAWRVVTAGGIITLAVVFLVNLSFALTWIVQGKLLIVREDPRVKKMMEEEQKGR</sequence>
<evidence type="ECO:0000313" key="10">
    <source>
        <dbReference type="EMBL" id="KAK5954450.1"/>
    </source>
</evidence>
<dbReference type="InterPro" id="IPR051629">
    <property type="entry name" value="Sulfite_efflux_TDT"/>
</dbReference>
<name>A0AAN8ERG3_9EURO</name>
<dbReference type="AlphaFoldDB" id="A0AAN8ERG3"/>
<reference evidence="10 11" key="1">
    <citation type="submission" date="2022-12" db="EMBL/GenBank/DDBJ databases">
        <title>Genomic features and morphological characterization of a novel Knufia sp. strain isolated from spacecraft assembly facility.</title>
        <authorList>
            <person name="Teixeira M."/>
            <person name="Chander A.M."/>
            <person name="Stajich J.E."/>
            <person name="Venkateswaran K."/>
        </authorList>
    </citation>
    <scope>NUCLEOTIDE SEQUENCE [LARGE SCALE GENOMIC DNA]</scope>
    <source>
        <strain evidence="10 11">FJI-L2-BK-P2</strain>
    </source>
</reference>
<keyword evidence="11" id="KW-1185">Reference proteome</keyword>
<evidence type="ECO:0000256" key="7">
    <source>
        <dbReference type="ARBA" id="ARBA00023136"/>
    </source>
</evidence>
<dbReference type="GO" id="GO:0005886">
    <property type="term" value="C:plasma membrane"/>
    <property type="evidence" value="ECO:0007669"/>
    <property type="project" value="UniProtKB-SubCell"/>
</dbReference>
<dbReference type="PANTHER" id="PTHR31686:SF3">
    <property type="entry name" value="ACID TRANSPORT PROTEIN, PUTATIVE (AFU_ORTHOLOGUE AFUA_4G09410)-RELATED"/>
    <property type="match status" value="1"/>
</dbReference>
<keyword evidence="6 9" id="KW-1133">Transmembrane helix</keyword>
<dbReference type="Proteomes" id="UP001316803">
    <property type="component" value="Unassembled WGS sequence"/>
</dbReference>
<dbReference type="InterPro" id="IPR038665">
    <property type="entry name" value="Voltage-dep_anion_channel_sf"/>
</dbReference>
<feature type="transmembrane region" description="Helical" evidence="9">
    <location>
        <begin position="219"/>
        <end position="244"/>
    </location>
</feature>
<feature type="region of interest" description="Disordered" evidence="8">
    <location>
        <begin position="1"/>
        <end position="26"/>
    </location>
</feature>
<protein>
    <recommendedName>
        <fullName evidence="12">Sulfite efflux pump SSU1</fullName>
    </recommendedName>
</protein>
<dbReference type="Pfam" id="PF03595">
    <property type="entry name" value="SLAC1"/>
    <property type="match status" value="1"/>
</dbReference>
<feature type="transmembrane region" description="Helical" evidence="9">
    <location>
        <begin position="74"/>
        <end position="97"/>
    </location>
</feature>
<evidence type="ECO:0008006" key="12">
    <source>
        <dbReference type="Google" id="ProtNLM"/>
    </source>
</evidence>
<feature type="transmembrane region" description="Helical" evidence="9">
    <location>
        <begin position="187"/>
        <end position="207"/>
    </location>
</feature>
<proteinExistence type="inferred from homology"/>
<organism evidence="10 11">
    <name type="scientific">Knufia fluminis</name>
    <dbReference type="NCBI Taxonomy" id="191047"/>
    <lineage>
        <taxon>Eukaryota</taxon>
        <taxon>Fungi</taxon>
        <taxon>Dikarya</taxon>
        <taxon>Ascomycota</taxon>
        <taxon>Pezizomycotina</taxon>
        <taxon>Eurotiomycetes</taxon>
        <taxon>Chaetothyriomycetidae</taxon>
        <taxon>Chaetothyriales</taxon>
        <taxon>Trichomeriaceae</taxon>
        <taxon>Knufia</taxon>
    </lineage>
</organism>
<evidence type="ECO:0000256" key="5">
    <source>
        <dbReference type="ARBA" id="ARBA00022692"/>
    </source>
</evidence>
<feature type="transmembrane region" description="Helical" evidence="9">
    <location>
        <begin position="154"/>
        <end position="175"/>
    </location>
</feature>
<evidence type="ECO:0000256" key="2">
    <source>
        <dbReference type="ARBA" id="ARBA00008566"/>
    </source>
</evidence>
<comment type="subcellular location">
    <subcellularLocation>
        <location evidence="1">Cell membrane</location>
        <topology evidence="1">Multi-pass membrane protein</topology>
    </subcellularLocation>
</comment>
<feature type="transmembrane region" description="Helical" evidence="9">
    <location>
        <begin position="40"/>
        <end position="62"/>
    </location>
</feature>
<comment type="caution">
    <text evidence="10">The sequence shown here is derived from an EMBL/GenBank/DDBJ whole genome shotgun (WGS) entry which is preliminary data.</text>
</comment>
<evidence type="ECO:0000313" key="11">
    <source>
        <dbReference type="Proteomes" id="UP001316803"/>
    </source>
</evidence>
<dbReference type="Gene3D" id="1.50.10.150">
    <property type="entry name" value="Voltage-dependent anion channel"/>
    <property type="match status" value="1"/>
</dbReference>
<comment type="similarity">
    <text evidence="2">Belongs to the tellurite-resistance/dicarboxylate transporter (TDT) family.</text>
</comment>
<feature type="transmembrane region" description="Helical" evidence="9">
    <location>
        <begin position="377"/>
        <end position="399"/>
    </location>
</feature>
<dbReference type="InterPro" id="IPR004695">
    <property type="entry name" value="SLAC1/Mae1/Ssu1/TehA"/>
</dbReference>
<feature type="transmembrane region" description="Helical" evidence="9">
    <location>
        <begin position="344"/>
        <end position="365"/>
    </location>
</feature>
<evidence type="ECO:0000256" key="4">
    <source>
        <dbReference type="ARBA" id="ARBA00022475"/>
    </source>
</evidence>
<keyword evidence="4" id="KW-1003">Cell membrane</keyword>
<keyword evidence="5 9" id="KW-0812">Transmembrane</keyword>
<keyword evidence="3" id="KW-0813">Transport</keyword>
<keyword evidence="7 9" id="KW-0472">Membrane</keyword>
<dbReference type="PANTHER" id="PTHR31686">
    <property type="match status" value="1"/>
</dbReference>
<gene>
    <name evidence="10" type="ORF">OHC33_004172</name>
</gene>
<accession>A0AAN8ERG3</accession>
<feature type="transmembrane region" description="Helical" evidence="9">
    <location>
        <begin position="117"/>
        <end position="142"/>
    </location>
</feature>
<feature type="compositionally biased region" description="Basic and acidic residues" evidence="8">
    <location>
        <begin position="7"/>
        <end position="20"/>
    </location>
</feature>
<feature type="transmembrane region" description="Helical" evidence="9">
    <location>
        <begin position="307"/>
        <end position="332"/>
    </location>
</feature>
<evidence type="ECO:0000256" key="1">
    <source>
        <dbReference type="ARBA" id="ARBA00004651"/>
    </source>
</evidence>
<evidence type="ECO:0000256" key="3">
    <source>
        <dbReference type="ARBA" id="ARBA00022448"/>
    </source>
</evidence>
<evidence type="ECO:0000256" key="9">
    <source>
        <dbReference type="SAM" id="Phobius"/>
    </source>
</evidence>
<dbReference type="EMBL" id="JAKLMC020000008">
    <property type="protein sequence ID" value="KAK5954450.1"/>
    <property type="molecule type" value="Genomic_DNA"/>
</dbReference>
<evidence type="ECO:0000256" key="8">
    <source>
        <dbReference type="SAM" id="MobiDB-lite"/>
    </source>
</evidence>
<evidence type="ECO:0000256" key="6">
    <source>
        <dbReference type="ARBA" id="ARBA00022989"/>
    </source>
</evidence>
<dbReference type="GO" id="GO:0000319">
    <property type="term" value="F:sulfite transmembrane transporter activity"/>
    <property type="evidence" value="ECO:0007669"/>
    <property type="project" value="TreeGrafter"/>
</dbReference>